<dbReference type="GO" id="GO:0005996">
    <property type="term" value="P:monosaccharide metabolic process"/>
    <property type="evidence" value="ECO:0007669"/>
    <property type="project" value="TreeGrafter"/>
</dbReference>
<dbReference type="InterPro" id="IPR001509">
    <property type="entry name" value="Epimerase_deHydtase"/>
</dbReference>
<dbReference type="PANTHER" id="PTHR43725:SF32">
    <property type="entry name" value="NAD-DEPENDENT EPIMERASE_DEHYDRATASE DOMAIN-CONTAINING PROTEIN"/>
    <property type="match status" value="1"/>
</dbReference>
<dbReference type="InterPro" id="IPR036291">
    <property type="entry name" value="NAD(P)-bd_dom_sf"/>
</dbReference>
<dbReference type="GO" id="GO:0005829">
    <property type="term" value="C:cytosol"/>
    <property type="evidence" value="ECO:0007669"/>
    <property type="project" value="TreeGrafter"/>
</dbReference>
<dbReference type="GO" id="GO:0003978">
    <property type="term" value="F:UDP-glucose 4-epimerase activity"/>
    <property type="evidence" value="ECO:0007669"/>
    <property type="project" value="TreeGrafter"/>
</dbReference>
<protein>
    <recommendedName>
        <fullName evidence="1">NAD-dependent epimerase/dehydratase domain-containing protein</fullName>
    </recommendedName>
</protein>
<evidence type="ECO:0000259" key="1">
    <source>
        <dbReference type="Pfam" id="PF01370"/>
    </source>
</evidence>
<reference evidence="2" key="1">
    <citation type="submission" date="2021-01" db="EMBL/GenBank/DDBJ databases">
        <authorList>
            <person name="Corre E."/>
            <person name="Pelletier E."/>
            <person name="Niang G."/>
            <person name="Scheremetjew M."/>
            <person name="Finn R."/>
            <person name="Kale V."/>
            <person name="Holt S."/>
            <person name="Cochrane G."/>
            <person name="Meng A."/>
            <person name="Brown T."/>
            <person name="Cohen L."/>
        </authorList>
    </citation>
    <scope>NUCLEOTIDE SEQUENCE</scope>
    <source>
        <strain evidence="2">CCMP 2712</strain>
    </source>
</reference>
<dbReference type="PANTHER" id="PTHR43725">
    <property type="entry name" value="UDP-GLUCOSE 4-EPIMERASE"/>
    <property type="match status" value="1"/>
</dbReference>
<proteinExistence type="predicted"/>
<sequence length="338" mass="38312">MGRHTVSFLLEQGADVWVLNRGKTRNPFQQQQVKVLKCDRMNEQKKFRRILQHGKEDEDVPAESPKVKWHAVIDFVCFRRKGIEDILSASGCIKHYVFISSDSVFMACERSKIESYQSKSGLEEDHALPINNKKSKREAKERNYYQYEYGGGKLDCELCLQENSDRFDRYTILRLPDVIGPFDNLGSFMNLQKAILANETIGTRAVPDVSPDVHQISLCYAPDVARVVLLLLLKGNHVFKNVFHIACTEKPTIPEYVNMVAEAVGVGCKQDPELETELVSVDFGPISNEKAKKILQWQPTPLQEAICSTVNWYKDEENVQYTSHLVDSSSSSSSSSGE</sequence>
<evidence type="ECO:0000313" key="2">
    <source>
        <dbReference type="EMBL" id="CAE2317803.1"/>
    </source>
</evidence>
<dbReference type="EMBL" id="HBKN01032513">
    <property type="protein sequence ID" value="CAE2317803.1"/>
    <property type="molecule type" value="Transcribed_RNA"/>
</dbReference>
<gene>
    <name evidence="2" type="ORF">GTHE00462_LOCUS25338</name>
</gene>
<dbReference type="SUPFAM" id="SSF51735">
    <property type="entry name" value="NAD(P)-binding Rossmann-fold domains"/>
    <property type="match status" value="1"/>
</dbReference>
<name>A0A7S4L7R5_GUITH</name>
<accession>A0A7S4L7R5</accession>
<dbReference type="Gene3D" id="3.40.50.720">
    <property type="entry name" value="NAD(P)-binding Rossmann-like Domain"/>
    <property type="match status" value="1"/>
</dbReference>
<dbReference type="Pfam" id="PF01370">
    <property type="entry name" value="Epimerase"/>
    <property type="match status" value="1"/>
</dbReference>
<feature type="domain" description="NAD-dependent epimerase/dehydratase" evidence="1">
    <location>
        <begin position="1"/>
        <end position="237"/>
    </location>
</feature>
<organism evidence="2">
    <name type="scientific">Guillardia theta</name>
    <name type="common">Cryptophyte</name>
    <name type="synonym">Cryptomonas phi</name>
    <dbReference type="NCBI Taxonomy" id="55529"/>
    <lineage>
        <taxon>Eukaryota</taxon>
        <taxon>Cryptophyceae</taxon>
        <taxon>Pyrenomonadales</taxon>
        <taxon>Geminigeraceae</taxon>
        <taxon>Guillardia</taxon>
    </lineage>
</organism>
<dbReference type="AlphaFoldDB" id="A0A7S4L7R5"/>